<dbReference type="InterPro" id="IPR004088">
    <property type="entry name" value="KH_dom_type_1"/>
</dbReference>
<dbReference type="Pfam" id="PF24668">
    <property type="entry name" value="KH_Vigilin"/>
    <property type="match status" value="1"/>
</dbReference>
<dbReference type="CDD" id="cd02394">
    <property type="entry name" value="KH-I_Vigilin_rpt6"/>
    <property type="match status" value="1"/>
</dbReference>
<feature type="domain" description="K Homology" evidence="7">
    <location>
        <begin position="615"/>
        <end position="704"/>
    </location>
</feature>
<gene>
    <name evidence="9" type="ORF">RCL2_002844000</name>
    <name evidence="8" type="ORF">RclHR1_01380014</name>
</gene>
<reference evidence="9" key="2">
    <citation type="submission" date="2019-10" db="EMBL/GenBank/DDBJ databases">
        <title>Conservation and host-specific expression of non-tandemly repeated heterogenous ribosome RNA gene in arbuscular mycorrhizal fungi.</title>
        <authorList>
            <person name="Maeda T."/>
            <person name="Kobayashi Y."/>
            <person name="Nakagawa T."/>
            <person name="Ezawa T."/>
            <person name="Yamaguchi K."/>
            <person name="Bino T."/>
            <person name="Nishimoto Y."/>
            <person name="Shigenobu S."/>
            <person name="Kawaguchi M."/>
        </authorList>
    </citation>
    <scope>NUCLEOTIDE SEQUENCE</scope>
    <source>
        <strain evidence="9">HR1</strain>
    </source>
</reference>
<accession>A0A2Z6QFI1</accession>
<feature type="coiled-coil region" evidence="6">
    <location>
        <begin position="771"/>
        <end position="798"/>
    </location>
</feature>
<dbReference type="InterPro" id="IPR054548">
    <property type="entry name" value="SCP160-like_KH"/>
</dbReference>
<dbReference type="InterPro" id="IPR036612">
    <property type="entry name" value="KH_dom_type_1_sf"/>
</dbReference>
<name>A0A2Z6QFI1_9GLOM</name>
<evidence type="ECO:0000256" key="2">
    <source>
        <dbReference type="ARBA" id="ARBA00022490"/>
    </source>
</evidence>
<feature type="domain" description="K Homology" evidence="7">
    <location>
        <begin position="1039"/>
        <end position="1123"/>
    </location>
</feature>
<keyword evidence="6" id="KW-0175">Coiled coil</keyword>
<dbReference type="SMART" id="SM00322">
    <property type="entry name" value="KH"/>
    <property type="match status" value="12"/>
</dbReference>
<dbReference type="CDD" id="cd00105">
    <property type="entry name" value="KH-I"/>
    <property type="match status" value="1"/>
</dbReference>
<feature type="domain" description="K Homology" evidence="7">
    <location>
        <begin position="958"/>
        <end position="1035"/>
    </location>
</feature>
<feature type="domain" description="K Homology" evidence="7">
    <location>
        <begin position="713"/>
        <end position="790"/>
    </location>
</feature>
<comment type="caution">
    <text evidence="8">The sequence shown here is derived from an EMBL/GenBank/DDBJ whole genome shotgun (WGS) entry which is preliminary data.</text>
</comment>
<evidence type="ECO:0000259" key="7">
    <source>
        <dbReference type="SMART" id="SM00322"/>
    </source>
</evidence>
<feature type="domain" description="K Homology" evidence="7">
    <location>
        <begin position="125"/>
        <end position="199"/>
    </location>
</feature>
<keyword evidence="2" id="KW-0963">Cytoplasm</keyword>
<dbReference type="Pfam" id="PF00013">
    <property type="entry name" value="KH_1"/>
    <property type="match status" value="10"/>
</dbReference>
<dbReference type="EMBL" id="BEXD01000424">
    <property type="protein sequence ID" value="GBB87352.1"/>
    <property type="molecule type" value="Genomic_DNA"/>
</dbReference>
<evidence type="ECO:0000313" key="10">
    <source>
        <dbReference type="Proteomes" id="UP000247702"/>
    </source>
</evidence>
<dbReference type="EMBL" id="BLAL01000304">
    <property type="protein sequence ID" value="GET02058.1"/>
    <property type="molecule type" value="Genomic_DNA"/>
</dbReference>
<evidence type="ECO:0000313" key="9">
    <source>
        <dbReference type="EMBL" id="GET02058.1"/>
    </source>
</evidence>
<evidence type="ECO:0000256" key="3">
    <source>
        <dbReference type="ARBA" id="ARBA00022737"/>
    </source>
</evidence>
<organism evidence="8 10">
    <name type="scientific">Rhizophagus clarus</name>
    <dbReference type="NCBI Taxonomy" id="94130"/>
    <lineage>
        <taxon>Eukaryota</taxon>
        <taxon>Fungi</taxon>
        <taxon>Fungi incertae sedis</taxon>
        <taxon>Mucoromycota</taxon>
        <taxon>Glomeromycotina</taxon>
        <taxon>Glomeromycetes</taxon>
        <taxon>Glomerales</taxon>
        <taxon>Glomeraceae</taxon>
        <taxon>Rhizophagus</taxon>
    </lineage>
</organism>
<evidence type="ECO:0000256" key="6">
    <source>
        <dbReference type="SAM" id="Coils"/>
    </source>
</evidence>
<dbReference type="STRING" id="94130.A0A2Z6QFI1"/>
<feature type="domain" description="K Homology" evidence="7">
    <location>
        <begin position="288"/>
        <end position="366"/>
    </location>
</feature>
<dbReference type="InterPro" id="IPR057778">
    <property type="entry name" value="KH_Vigilin_N"/>
</dbReference>
<evidence type="ECO:0000256" key="1">
    <source>
        <dbReference type="ARBA" id="ARBA00004496"/>
    </source>
</evidence>
<feature type="domain" description="K Homology" evidence="7">
    <location>
        <begin position="1238"/>
        <end position="1305"/>
    </location>
</feature>
<dbReference type="CDD" id="cd22408">
    <property type="entry name" value="KH-I_Vigilin_rpt4"/>
    <property type="match status" value="1"/>
</dbReference>
<feature type="domain" description="K Homology" evidence="7">
    <location>
        <begin position="200"/>
        <end position="283"/>
    </location>
</feature>
<feature type="domain" description="K Homology" evidence="7">
    <location>
        <begin position="879"/>
        <end position="954"/>
    </location>
</feature>
<keyword evidence="3" id="KW-0677">Repeat</keyword>
<feature type="domain" description="K Homology" evidence="7">
    <location>
        <begin position="371"/>
        <end position="439"/>
    </location>
</feature>
<dbReference type="PANTHER" id="PTHR10627:SF31">
    <property type="entry name" value="DODECA-SATELLITE-BINDING PROTEIN 1, ISOFORM A"/>
    <property type="match status" value="1"/>
</dbReference>
<protein>
    <submittedName>
        <fullName evidence="9">SCP160 protein, putative</fullName>
    </submittedName>
</protein>
<evidence type="ECO:0000313" key="8">
    <source>
        <dbReference type="EMBL" id="GBB87352.1"/>
    </source>
</evidence>
<dbReference type="Gene3D" id="3.30.1370.10">
    <property type="entry name" value="K Homology domain, type 1"/>
    <property type="match status" value="12"/>
</dbReference>
<dbReference type="OrthoDB" id="10027144at2759"/>
<evidence type="ECO:0000256" key="4">
    <source>
        <dbReference type="ARBA" id="ARBA00022884"/>
    </source>
</evidence>
<dbReference type="Proteomes" id="UP000615446">
    <property type="component" value="Unassembled WGS sequence"/>
</dbReference>
<dbReference type="GO" id="GO:0003729">
    <property type="term" value="F:mRNA binding"/>
    <property type="evidence" value="ECO:0007669"/>
    <property type="project" value="TreeGrafter"/>
</dbReference>
<evidence type="ECO:0000256" key="5">
    <source>
        <dbReference type="PROSITE-ProRule" id="PRU00117"/>
    </source>
</evidence>
<feature type="domain" description="K Homology" evidence="7">
    <location>
        <begin position="794"/>
        <end position="874"/>
    </location>
</feature>
<dbReference type="InterPro" id="IPR004087">
    <property type="entry name" value="KH_dom"/>
</dbReference>
<keyword evidence="10" id="KW-1185">Reference proteome</keyword>
<dbReference type="SUPFAM" id="SSF54791">
    <property type="entry name" value="Eukaryotic type KH-domain (KH-domain type I)"/>
    <property type="match status" value="10"/>
</dbReference>
<dbReference type="PANTHER" id="PTHR10627">
    <property type="entry name" value="SCP160"/>
    <property type="match status" value="1"/>
</dbReference>
<dbReference type="CDD" id="cd22448">
    <property type="entry name" value="KH-I_ScSCP160_rpt3"/>
    <property type="match status" value="1"/>
</dbReference>
<feature type="domain" description="K Homology" evidence="7">
    <location>
        <begin position="525"/>
        <end position="600"/>
    </location>
</feature>
<comment type="subcellular location">
    <subcellularLocation>
        <location evidence="1">Cytoplasm</location>
    </subcellularLocation>
</comment>
<reference evidence="8 10" key="1">
    <citation type="submission" date="2017-11" db="EMBL/GenBank/DDBJ databases">
        <title>The genome of Rhizophagus clarus HR1 reveals common genetic basis of auxotrophy among arbuscular mycorrhizal fungi.</title>
        <authorList>
            <person name="Kobayashi Y."/>
        </authorList>
    </citation>
    <scope>NUCLEOTIDE SEQUENCE [LARGE SCALE GENOMIC DNA]</scope>
    <source>
        <strain evidence="8 10">HR1</strain>
    </source>
</reference>
<dbReference type="Proteomes" id="UP000247702">
    <property type="component" value="Unassembled WGS sequence"/>
</dbReference>
<dbReference type="GO" id="GO:0005737">
    <property type="term" value="C:cytoplasm"/>
    <property type="evidence" value="ECO:0007669"/>
    <property type="project" value="TreeGrafter"/>
</dbReference>
<dbReference type="PROSITE" id="PS50084">
    <property type="entry name" value="KH_TYPE_1"/>
    <property type="match status" value="11"/>
</dbReference>
<proteinExistence type="predicted"/>
<keyword evidence="4 5" id="KW-0694">RNA-binding</keyword>
<sequence>MSEHIIAINASEAQETITSQKLLKVHEEQETNAQKDVTKSEQPTTAEHIDSISALYETNFPSLSASSVPATRTSLVWGAKSGAAAVRSGMTLSSVSENRKSATSEAMAPVAMSHRQQNPVVKKPIIVTELLELPASQQLQKKEFGNKTTTVDVVKRVKDRTNTHIEVSTGQRTGNTTFLIKGKHEDVMRAKRDLLDNLAVKSEEVIQIPISARRHILGLRGITLQSITNETGTRIQLPPRQENHNEEKSELDYDEDEEMMDVKIEGDAKGISLAKEKIEAIVNNRVTTRVHKITHIEHQYYPLISGAHNARIIQISNETDAKIYIPPFLSTESAEGYECSSKDAIIISGEKDAVKKALDKIEEIYEGLKSNTTTLDVVIPKPQHKYLMGPKGSNLQEILEKTGCSLELAPLSNPSEKVTIRGSQTQLVVALQFVMEKANSIKVKTLDITNLHKTDQPLEHAKNILKYLWNRNKLKKIESDTGIQITVPKGPALEKAVVLEFVGKILEDVENTRKEVSEIVRGLSPNYFAIATIEPHLHRHIIGRKGQNLQRVKDTYGVEIIVPDEKDESPDILIVFEGKEGEEIPSDKKKKETYIKDVLEKAKTELIKAGQDASDFATQTLTIPVRFHRYIIGPKGNTLNSITGGNDAPVSVKFGSSRTGAAERSANAEGKKLVNVPISDDIVIIKGPTDEVERVVNEIKNVVDNAKHIEVMNSYTEEFTFPAQYSAHVIGKGGAHVNRLKESLNVKIDIEGGAKGEEKKINPGENVKVTIMGMKSNVEKAKEKILDLIDKLQDATIVHLKVPAEYHKSLIGVGGRYVKRLEEKYGVHIRFPKTNQANGEGEEDTYGQKPDEVIIKGGKKGVNDAKTELLELLDYEMDHDHSLNFKIPAKYLPHIVGKNGSRITEIKFDTFTRIELGRPEILDDGSEQEVANVIIHGTKSDICNAQEKILNIVKELENQITITIHIDPQHHKYLIGPGGSRIRETVANVSGSEEKSNQAGVVKFPRPGDNSDEVILKGDKELVEKVKLELERLVEEQNNLKVGIVQIPRAQHPIIIGRNANQLKEIQSRFNVEIQFPGSRSYHETPTAENLNEEIENIEEAVKIIGKAENIEAAKADILSRIRYVHTVNIPRKFHCAVFANGVTIRKLKSEFHVIVDHGEEIPPEKNDLQFRKLNGDEASIKENDVDNESSQIKGDYEIFENYGEEVGDIPWNLKGEKSQVEKAEIYLRELLEEASNFTHTGHITIPQQYHRHIIGRGGATITRIRTESGCKIDVPKSKGDDIVIVTGSQRGIDEAYWLLNDVVERADKNIH</sequence>
<dbReference type="Pfam" id="PF22952">
    <property type="entry name" value="KH_11"/>
    <property type="match status" value="1"/>
</dbReference>